<dbReference type="EMBL" id="AP025564">
    <property type="protein sequence ID" value="BDE96694.1"/>
    <property type="molecule type" value="Genomic_DNA"/>
</dbReference>
<feature type="transmembrane region" description="Helical" evidence="4">
    <location>
        <begin position="118"/>
        <end position="142"/>
    </location>
</feature>
<feature type="transmembrane region" description="Helical" evidence="4">
    <location>
        <begin position="182"/>
        <end position="202"/>
    </location>
</feature>
<evidence type="ECO:0000256" key="3">
    <source>
        <dbReference type="ARBA" id="ARBA00023163"/>
    </source>
</evidence>
<dbReference type="SMART" id="SM00421">
    <property type="entry name" value="HTH_LUXR"/>
    <property type="match status" value="1"/>
</dbReference>
<dbReference type="PANTHER" id="PTHR44688">
    <property type="entry name" value="DNA-BINDING TRANSCRIPTIONAL ACTIVATOR DEVR_DOSR"/>
    <property type="match status" value="1"/>
</dbReference>
<feature type="domain" description="HTH luxR-type" evidence="5">
    <location>
        <begin position="439"/>
        <end position="504"/>
    </location>
</feature>
<sequence length="504" mass="54489">MKRFLIRSSEKRSSCEPKAPFNALSLLALLGFSCYIFWELLGIFGALPFAAPYFPSDSLWFMRVSGFFVLAVSFLVATRTYRNLENRPSFVLGLGALSALLVLLLSAVFPLLATPPVWLGVIAWSAHGLSLAFLMFAWALYFSACFDSWTAIVVAVGYVIGFSMFFLYSLTIPFDNTASSLFLGFASAAATVGMLAFLLFASKMPLHLLKKRQEDGSDAASAKNDTEPQGTSGRAGLKSASRIVYATTCGINFGFAIILLQSIGTMSVSYGAIGGMAGCIIALIALSAGALNRGADIRRIGFVPVAAPLLFLPLGGMASYILCSIPIIATSIFTATVSWYSTARKSSSKKRGPIDVFSKEKMPGWFGLLIGAIVCEVAVNASTDVFTVIIAALVALICIAFAFLELCTYNNTDDQHAIASKTGERSEVPSRRFRDRCDAISQSYGLTPREAEVLVLLAKGYHADSISAELSIARPTTRTHIQHIYQKLTINSQQELIRIVDMRS</sequence>
<feature type="transmembrane region" description="Helical" evidence="4">
    <location>
        <begin position="58"/>
        <end position="78"/>
    </location>
</feature>
<keyword evidence="2" id="KW-0238">DNA-binding</keyword>
<dbReference type="InterPro" id="IPR016032">
    <property type="entry name" value="Sig_transdc_resp-reg_C-effctor"/>
</dbReference>
<feature type="transmembrane region" description="Helical" evidence="4">
    <location>
        <begin position="300"/>
        <end position="318"/>
    </location>
</feature>
<dbReference type="Proteomes" id="UP001320544">
    <property type="component" value="Chromosome"/>
</dbReference>
<dbReference type="Gene3D" id="1.10.10.10">
    <property type="entry name" value="Winged helix-like DNA-binding domain superfamily/Winged helix DNA-binding domain"/>
    <property type="match status" value="1"/>
</dbReference>
<dbReference type="SUPFAM" id="SSF46894">
    <property type="entry name" value="C-terminal effector domain of the bipartite response regulators"/>
    <property type="match status" value="1"/>
</dbReference>
<keyword evidence="4" id="KW-0812">Transmembrane</keyword>
<dbReference type="PANTHER" id="PTHR44688:SF16">
    <property type="entry name" value="DNA-BINDING TRANSCRIPTIONAL ACTIVATOR DEVR_DOSR"/>
    <property type="match status" value="1"/>
</dbReference>
<feature type="transmembrane region" description="Helical" evidence="4">
    <location>
        <begin position="149"/>
        <end position="170"/>
    </location>
</feature>
<evidence type="ECO:0000256" key="1">
    <source>
        <dbReference type="ARBA" id="ARBA00023015"/>
    </source>
</evidence>
<feature type="transmembrane region" description="Helical" evidence="4">
    <location>
        <begin position="269"/>
        <end position="288"/>
    </location>
</feature>
<gene>
    <name evidence="6" type="ORF">CE91St30_20270</name>
</gene>
<dbReference type="RefSeq" id="WP_102377825.1">
    <property type="nucleotide sequence ID" value="NZ_AP025564.1"/>
</dbReference>
<keyword evidence="4" id="KW-0472">Membrane</keyword>
<evidence type="ECO:0000313" key="7">
    <source>
        <dbReference type="Proteomes" id="UP001320544"/>
    </source>
</evidence>
<dbReference type="CDD" id="cd06170">
    <property type="entry name" value="LuxR_C_like"/>
    <property type="match status" value="1"/>
</dbReference>
<organism evidence="6 7">
    <name type="scientific">Raoultibacter timonensis</name>
    <dbReference type="NCBI Taxonomy" id="1907662"/>
    <lineage>
        <taxon>Bacteria</taxon>
        <taxon>Bacillati</taxon>
        <taxon>Actinomycetota</taxon>
        <taxon>Coriobacteriia</taxon>
        <taxon>Eggerthellales</taxon>
        <taxon>Eggerthellaceae</taxon>
        <taxon>Raoultibacter</taxon>
    </lineage>
</organism>
<dbReference type="PROSITE" id="PS50043">
    <property type="entry name" value="HTH_LUXR_2"/>
    <property type="match status" value="1"/>
</dbReference>
<dbReference type="InterPro" id="IPR000792">
    <property type="entry name" value="Tscrpt_reg_LuxR_C"/>
</dbReference>
<evidence type="ECO:0000256" key="4">
    <source>
        <dbReference type="SAM" id="Phobius"/>
    </source>
</evidence>
<feature type="transmembrane region" description="Helical" evidence="4">
    <location>
        <begin position="90"/>
        <end position="112"/>
    </location>
</feature>
<feature type="transmembrane region" description="Helical" evidence="4">
    <location>
        <begin position="21"/>
        <end position="38"/>
    </location>
</feature>
<evidence type="ECO:0000313" key="6">
    <source>
        <dbReference type="EMBL" id="BDE96694.1"/>
    </source>
</evidence>
<reference evidence="6 7" key="1">
    <citation type="submission" date="2022-01" db="EMBL/GenBank/DDBJ databases">
        <title>Novel bile acid biosynthetic pathways are enriched in the microbiome of centenarians.</title>
        <authorList>
            <person name="Sato Y."/>
            <person name="Atarashi K."/>
            <person name="Plichta R.D."/>
            <person name="Arai Y."/>
            <person name="Sasajima S."/>
            <person name="Kearney M.S."/>
            <person name="Suda W."/>
            <person name="Takeshita K."/>
            <person name="Sasaki T."/>
            <person name="Okamoto S."/>
            <person name="Skelly N.A."/>
            <person name="Okamura Y."/>
            <person name="Vlamakis H."/>
            <person name="Li Y."/>
            <person name="Tanoue T."/>
            <person name="Takei H."/>
            <person name="Nittono H."/>
            <person name="Narushima S."/>
            <person name="Irie J."/>
            <person name="Itoh H."/>
            <person name="Moriya K."/>
            <person name="Sugiura Y."/>
            <person name="Suematsu M."/>
            <person name="Moritoki N."/>
            <person name="Shibata S."/>
            <person name="Littman R.D."/>
            <person name="Fischbach A.M."/>
            <person name="Uwamino Y."/>
            <person name="Inoue T."/>
            <person name="Honda A."/>
            <person name="Hattori M."/>
            <person name="Murai T."/>
            <person name="Xavier J.R."/>
            <person name="Hirose N."/>
            <person name="Honda K."/>
        </authorList>
    </citation>
    <scope>NUCLEOTIDE SEQUENCE [LARGE SCALE GENOMIC DNA]</scope>
    <source>
        <strain evidence="6 7">CE91-St30</strain>
    </source>
</reference>
<keyword evidence="7" id="KW-1185">Reference proteome</keyword>
<accession>A0ABN6MFF7</accession>
<dbReference type="PROSITE" id="PS51257">
    <property type="entry name" value="PROKAR_LIPOPROTEIN"/>
    <property type="match status" value="1"/>
</dbReference>
<proteinExistence type="predicted"/>
<keyword evidence="4" id="KW-1133">Transmembrane helix</keyword>
<protein>
    <recommendedName>
        <fullName evidence="5">HTH luxR-type domain-containing protein</fullName>
    </recommendedName>
</protein>
<feature type="transmembrane region" description="Helical" evidence="4">
    <location>
        <begin position="243"/>
        <end position="263"/>
    </location>
</feature>
<evidence type="ECO:0000259" key="5">
    <source>
        <dbReference type="PROSITE" id="PS50043"/>
    </source>
</evidence>
<dbReference type="PRINTS" id="PR00038">
    <property type="entry name" value="HTHLUXR"/>
</dbReference>
<dbReference type="Pfam" id="PF00196">
    <property type="entry name" value="GerE"/>
    <property type="match status" value="1"/>
</dbReference>
<name>A0ABN6MFF7_9ACTN</name>
<feature type="transmembrane region" description="Helical" evidence="4">
    <location>
        <begin position="324"/>
        <end position="341"/>
    </location>
</feature>
<keyword evidence="1" id="KW-0805">Transcription regulation</keyword>
<feature type="transmembrane region" description="Helical" evidence="4">
    <location>
        <begin position="385"/>
        <end position="404"/>
    </location>
</feature>
<keyword evidence="3" id="KW-0804">Transcription</keyword>
<dbReference type="InterPro" id="IPR036388">
    <property type="entry name" value="WH-like_DNA-bd_sf"/>
</dbReference>
<evidence type="ECO:0000256" key="2">
    <source>
        <dbReference type="ARBA" id="ARBA00023125"/>
    </source>
</evidence>
<feature type="transmembrane region" description="Helical" evidence="4">
    <location>
        <begin position="362"/>
        <end position="379"/>
    </location>
</feature>